<evidence type="ECO:0000256" key="25">
    <source>
        <dbReference type="ARBA" id="ARBA00049902"/>
    </source>
</evidence>
<evidence type="ECO:0000256" key="23">
    <source>
        <dbReference type="ARBA" id="ARBA00034000"/>
    </source>
</evidence>
<evidence type="ECO:0000256" key="5">
    <source>
        <dbReference type="ARBA" id="ARBA00012448"/>
    </source>
</evidence>
<evidence type="ECO:0000256" key="21">
    <source>
        <dbReference type="ARBA" id="ARBA00023268"/>
    </source>
</evidence>
<keyword evidence="19" id="KW-0472">Membrane</keyword>
<evidence type="ECO:0000256" key="14">
    <source>
        <dbReference type="ARBA" id="ARBA00022801"/>
    </source>
</evidence>
<feature type="region of interest" description="Disordered" evidence="26">
    <location>
        <begin position="756"/>
        <end position="798"/>
    </location>
</feature>
<evidence type="ECO:0000256" key="4">
    <source>
        <dbReference type="ARBA" id="ARBA00007739"/>
    </source>
</evidence>
<dbReference type="Pfam" id="PF00905">
    <property type="entry name" value="Transpeptidase"/>
    <property type="match status" value="1"/>
</dbReference>
<dbReference type="InterPro" id="IPR031376">
    <property type="entry name" value="PCB_OB"/>
</dbReference>
<evidence type="ECO:0000256" key="26">
    <source>
        <dbReference type="SAM" id="MobiDB-lite"/>
    </source>
</evidence>
<evidence type="ECO:0000256" key="8">
    <source>
        <dbReference type="ARBA" id="ARBA00022519"/>
    </source>
</evidence>
<dbReference type="Pfam" id="PF17092">
    <property type="entry name" value="PCB_OB"/>
    <property type="match status" value="1"/>
</dbReference>
<reference evidence="30" key="1">
    <citation type="journal article" date="2022" name="ISME J.">
        <title>Identification of active gaseous-alkane degraders at natural gas seeps.</title>
        <authorList>
            <person name="Farhan Ul Haque M."/>
            <person name="Hernandez M."/>
            <person name="Crombie A.T."/>
            <person name="Murrell J.C."/>
        </authorList>
    </citation>
    <scope>NUCLEOTIDE SEQUENCE</scope>
    <source>
        <strain evidence="30">PC2</strain>
    </source>
</reference>
<dbReference type="Gene3D" id="3.40.710.10">
    <property type="entry name" value="DD-peptidase/beta-lactamase superfamily"/>
    <property type="match status" value="2"/>
</dbReference>
<evidence type="ECO:0000256" key="9">
    <source>
        <dbReference type="ARBA" id="ARBA00022645"/>
    </source>
</evidence>
<keyword evidence="10" id="KW-0645">Protease</keyword>
<evidence type="ECO:0000256" key="3">
    <source>
        <dbReference type="ARBA" id="ARBA00007090"/>
    </source>
</evidence>
<keyword evidence="15" id="KW-0133">Cell shape</keyword>
<comment type="caution">
    <text evidence="30">The sequence shown here is derived from an EMBL/GenBank/DDBJ whole genome shotgun (WGS) entry which is preliminary data.</text>
</comment>
<keyword evidence="14" id="KW-0378">Hydrolase</keyword>
<dbReference type="RefSeq" id="WP_243067273.1">
    <property type="nucleotide sequence ID" value="NZ_JAIVFK010000025.1"/>
</dbReference>
<keyword evidence="12" id="KW-0808">Transferase</keyword>
<evidence type="ECO:0000256" key="7">
    <source>
        <dbReference type="ARBA" id="ARBA00022475"/>
    </source>
</evidence>
<evidence type="ECO:0000256" key="10">
    <source>
        <dbReference type="ARBA" id="ARBA00022670"/>
    </source>
</evidence>
<dbReference type="InterPro" id="IPR036950">
    <property type="entry name" value="PBP_transglycosylase"/>
</dbReference>
<evidence type="ECO:0000256" key="17">
    <source>
        <dbReference type="ARBA" id="ARBA00022984"/>
    </source>
</evidence>
<keyword evidence="17" id="KW-0573">Peptidoglycan synthesis</keyword>
<dbReference type="PANTHER" id="PTHR32282">
    <property type="entry name" value="BINDING PROTEIN TRANSPEPTIDASE, PUTATIVE-RELATED"/>
    <property type="match status" value="1"/>
</dbReference>
<dbReference type="Proteomes" id="UP001139104">
    <property type="component" value="Unassembled WGS sequence"/>
</dbReference>
<protein>
    <recommendedName>
        <fullName evidence="6">Penicillin-binding protein 1A</fullName>
        <ecNumber evidence="24">2.4.99.28</ecNumber>
        <ecNumber evidence="5">3.4.16.4</ecNumber>
    </recommendedName>
</protein>
<evidence type="ECO:0000256" key="1">
    <source>
        <dbReference type="ARBA" id="ARBA00004249"/>
    </source>
</evidence>
<keyword evidence="9" id="KW-0121">Carboxypeptidase</keyword>
<comment type="catalytic activity">
    <reaction evidence="23">
        <text>Preferential cleavage: (Ac)2-L-Lys-D-Ala-|-D-Ala. Also transpeptidation of peptidyl-alanyl moieties that are N-acyl substituents of D-alanine.</text>
        <dbReference type="EC" id="3.4.16.4"/>
    </reaction>
</comment>
<dbReference type="EC" id="3.4.16.4" evidence="5"/>
<comment type="subcellular location">
    <subcellularLocation>
        <location evidence="1">Cell inner membrane</location>
        <topology evidence="1">Single-pass type II membrane protein</topology>
    </subcellularLocation>
</comment>
<gene>
    <name evidence="30" type="ORF">K2U94_11120</name>
</gene>
<evidence type="ECO:0000256" key="22">
    <source>
        <dbReference type="ARBA" id="ARBA00023316"/>
    </source>
</evidence>
<evidence type="ECO:0000256" key="2">
    <source>
        <dbReference type="ARBA" id="ARBA00004752"/>
    </source>
</evidence>
<feature type="domain" description="Penicillin-binding protein OB-like" evidence="29">
    <location>
        <begin position="322"/>
        <end position="429"/>
    </location>
</feature>
<evidence type="ECO:0000256" key="11">
    <source>
        <dbReference type="ARBA" id="ARBA00022676"/>
    </source>
</evidence>
<sequence>MRFIARFLGFLFATGTILFVLGAAAAGGLIYVYSKDLPDYTQLKNYEPPIMTRIHAGDGSILAEYAHERRLYLPSYAIPKLVKEAFVSAEDKNFYHHHGIDPEGVVRAVMVLLQGTRHVQGASTITQQVAKNFLLTNERSFNRKIKEALLSLRIEQAYSKDRILELYLNEIYLGLGNYGIAAAALNYFDKSVNELTLAEAAYLAGLPKGPNNYNPFRNREAAIARRNYVIERMVENGYVTRKEGDAAMAEPLNVNPRVLSPDSMEAGYFAEEVRRELNERYGDKKLYEGGLSVRTTLDPKMQLMARKALVDGLVRFDEAHGYRGPIKQIDIGADWGQALGQVPALGDVAPWRLAVVLDVNDSGARIGLQPPREKSGDLSPQRVTGVIPPEGARWTRKRLRQALTSGDVVYVEPMDDKPGMYRLRQVPEISGALIAMDPYTGRVFAMVGGFSFDQSSFNRATQALRQPGSSFKPIVYSAALDNGYTPSSIILDEPIEIVQPNGDVWRPENFESGHYGPHTLRYGVEHSKNLMTVRLARDIGMPLIAEYARRFGVYDDMLPVLSMSLGAGETTLMRMVTAYSMLDNGGKRLKPTLIDRIQDRWGHTIYRHDDRECLGCDAQKYEPGNLPKLVDHSEQVIDPLTAYQMTSIMEGVIQRGTGVSIKVLNRHLAGKTGTTNDAKDLWFVGYSPDLTVGVYLGYDKPRSTGASAQAALYAAPIFRDFMKMALTGKPDTPFRVPPGIKLISVDLRTGMRSSGPGSILEAFKPGTAPPESYSGGGGGGGGAAGTDQQVGSGTGGLY</sequence>
<dbReference type="Gene3D" id="1.10.3810.10">
    <property type="entry name" value="Biosynthetic peptidoglycan transglycosylase-like"/>
    <property type="match status" value="1"/>
</dbReference>
<dbReference type="InterPro" id="IPR023346">
    <property type="entry name" value="Lysozyme-like_dom_sf"/>
</dbReference>
<evidence type="ECO:0000256" key="24">
    <source>
        <dbReference type="ARBA" id="ARBA00044770"/>
    </source>
</evidence>
<evidence type="ECO:0000256" key="6">
    <source>
        <dbReference type="ARBA" id="ARBA00018638"/>
    </source>
</evidence>
<dbReference type="NCBIfam" id="TIGR02074">
    <property type="entry name" value="PBP_1a_fam"/>
    <property type="match status" value="1"/>
</dbReference>
<keyword evidence="18" id="KW-1133">Transmembrane helix</keyword>
<evidence type="ECO:0000256" key="16">
    <source>
        <dbReference type="ARBA" id="ARBA00022968"/>
    </source>
</evidence>
<dbReference type="EMBL" id="JAIVFP010000001">
    <property type="protein sequence ID" value="MCI4683312.1"/>
    <property type="molecule type" value="Genomic_DNA"/>
</dbReference>
<evidence type="ECO:0000256" key="13">
    <source>
        <dbReference type="ARBA" id="ARBA00022692"/>
    </source>
</evidence>
<evidence type="ECO:0000256" key="12">
    <source>
        <dbReference type="ARBA" id="ARBA00022679"/>
    </source>
</evidence>
<feature type="domain" description="Glycosyl transferase family 51" evidence="28">
    <location>
        <begin position="59"/>
        <end position="233"/>
    </location>
</feature>
<name>A0ABS9Z7Y5_9HYPH</name>
<evidence type="ECO:0000259" key="27">
    <source>
        <dbReference type="Pfam" id="PF00905"/>
    </source>
</evidence>
<dbReference type="Pfam" id="PF00912">
    <property type="entry name" value="Transgly"/>
    <property type="match status" value="1"/>
</dbReference>
<keyword evidence="7" id="KW-1003">Cell membrane</keyword>
<feature type="domain" description="Penicillin-binding protein transpeptidase" evidence="27">
    <location>
        <begin position="431"/>
        <end position="723"/>
    </location>
</feature>
<evidence type="ECO:0000256" key="18">
    <source>
        <dbReference type="ARBA" id="ARBA00022989"/>
    </source>
</evidence>
<dbReference type="InterPro" id="IPR001460">
    <property type="entry name" value="PCN-bd_Tpept"/>
</dbReference>
<keyword evidence="22" id="KW-0961">Cell wall biogenesis/degradation</keyword>
<keyword evidence="8" id="KW-0997">Cell inner membrane</keyword>
<evidence type="ECO:0000313" key="30">
    <source>
        <dbReference type="EMBL" id="MCI4683312.1"/>
    </source>
</evidence>
<keyword evidence="11" id="KW-0328">Glycosyltransferase</keyword>
<dbReference type="InterPro" id="IPR012338">
    <property type="entry name" value="Beta-lactam/transpept-like"/>
</dbReference>
<keyword evidence="13" id="KW-0812">Transmembrane</keyword>
<dbReference type="EC" id="2.4.99.28" evidence="24"/>
<comment type="similarity">
    <text evidence="4">In the N-terminal section; belongs to the glycosyltransferase 51 family.</text>
</comment>
<keyword evidence="31" id="KW-1185">Reference proteome</keyword>
<dbReference type="SUPFAM" id="SSF56601">
    <property type="entry name" value="beta-lactamase/transpeptidase-like"/>
    <property type="match status" value="1"/>
</dbReference>
<keyword evidence="16" id="KW-0735">Signal-anchor</keyword>
<comment type="catalytic activity">
    <reaction evidence="25">
        <text>[GlcNAc-(1-&gt;4)-Mur2Ac(oyl-L-Ala-gamma-D-Glu-L-Lys-D-Ala-D-Ala)](n)-di-trans,octa-cis-undecaprenyl diphosphate + beta-D-GlcNAc-(1-&gt;4)-Mur2Ac(oyl-L-Ala-gamma-D-Glu-L-Lys-D-Ala-D-Ala)-di-trans,octa-cis-undecaprenyl diphosphate = [GlcNAc-(1-&gt;4)-Mur2Ac(oyl-L-Ala-gamma-D-Glu-L-Lys-D-Ala-D-Ala)](n+1)-di-trans,octa-cis-undecaprenyl diphosphate + di-trans,octa-cis-undecaprenyl diphosphate + H(+)</text>
        <dbReference type="Rhea" id="RHEA:23708"/>
        <dbReference type="Rhea" id="RHEA-COMP:9602"/>
        <dbReference type="Rhea" id="RHEA-COMP:9603"/>
        <dbReference type="ChEBI" id="CHEBI:15378"/>
        <dbReference type="ChEBI" id="CHEBI:58405"/>
        <dbReference type="ChEBI" id="CHEBI:60033"/>
        <dbReference type="ChEBI" id="CHEBI:78435"/>
        <dbReference type="EC" id="2.4.99.28"/>
    </reaction>
</comment>
<evidence type="ECO:0000259" key="29">
    <source>
        <dbReference type="Pfam" id="PF17092"/>
    </source>
</evidence>
<organism evidence="30 31">
    <name type="scientific">Candidatus Rhodoblastus alkanivorans</name>
    <dbReference type="NCBI Taxonomy" id="2954117"/>
    <lineage>
        <taxon>Bacteria</taxon>
        <taxon>Pseudomonadati</taxon>
        <taxon>Pseudomonadota</taxon>
        <taxon>Alphaproteobacteria</taxon>
        <taxon>Hyphomicrobiales</taxon>
        <taxon>Rhodoblastaceae</taxon>
        <taxon>Rhodoblastus</taxon>
    </lineage>
</organism>
<comment type="pathway">
    <text evidence="2">Cell wall biogenesis; peptidoglycan biosynthesis.</text>
</comment>
<dbReference type="InterPro" id="IPR050396">
    <property type="entry name" value="Glycosyltr_51/Transpeptidase"/>
</dbReference>
<dbReference type="SUPFAM" id="SSF53955">
    <property type="entry name" value="Lysozyme-like"/>
    <property type="match status" value="1"/>
</dbReference>
<feature type="compositionally biased region" description="Gly residues" evidence="26">
    <location>
        <begin position="774"/>
        <end position="784"/>
    </location>
</feature>
<feature type="region of interest" description="Disordered" evidence="26">
    <location>
        <begin position="367"/>
        <end position="387"/>
    </location>
</feature>
<keyword evidence="21" id="KW-0511">Multifunctional enzyme</keyword>
<evidence type="ECO:0000313" key="31">
    <source>
        <dbReference type="Proteomes" id="UP001139104"/>
    </source>
</evidence>
<dbReference type="InterPro" id="IPR001264">
    <property type="entry name" value="Glyco_trans_51"/>
</dbReference>
<evidence type="ECO:0000256" key="15">
    <source>
        <dbReference type="ARBA" id="ARBA00022960"/>
    </source>
</evidence>
<accession>A0ABS9Z7Y5</accession>
<proteinExistence type="inferred from homology"/>
<evidence type="ECO:0000259" key="28">
    <source>
        <dbReference type="Pfam" id="PF00912"/>
    </source>
</evidence>
<evidence type="ECO:0000256" key="19">
    <source>
        <dbReference type="ARBA" id="ARBA00023136"/>
    </source>
</evidence>
<keyword evidence="20" id="KW-0046">Antibiotic resistance</keyword>
<comment type="similarity">
    <text evidence="3">In the C-terminal section; belongs to the transpeptidase family.</text>
</comment>
<dbReference type="PANTHER" id="PTHR32282:SF27">
    <property type="entry name" value="PENICILLIN-BINDING PROTEIN 1A"/>
    <property type="match status" value="1"/>
</dbReference>
<evidence type="ECO:0000256" key="20">
    <source>
        <dbReference type="ARBA" id="ARBA00023251"/>
    </source>
</evidence>